<dbReference type="PANTHER" id="PTHR43472">
    <property type="entry name" value="PHOSPHORIBOSYLAMINE--GLYCINE LIGASE"/>
    <property type="match status" value="1"/>
</dbReference>
<evidence type="ECO:0000313" key="2">
    <source>
        <dbReference type="EMBL" id="GAG42426.1"/>
    </source>
</evidence>
<dbReference type="PANTHER" id="PTHR43472:SF1">
    <property type="entry name" value="PHOSPHORIBOSYLAMINE--GLYCINE LIGASE, CHLOROPLASTIC"/>
    <property type="match status" value="1"/>
</dbReference>
<organism evidence="2">
    <name type="scientific">marine sediment metagenome</name>
    <dbReference type="NCBI Taxonomy" id="412755"/>
    <lineage>
        <taxon>unclassified sequences</taxon>
        <taxon>metagenomes</taxon>
        <taxon>ecological metagenomes</taxon>
    </lineage>
</organism>
<comment type="caution">
    <text evidence="2">The sequence shown here is derived from an EMBL/GenBank/DDBJ whole genome shotgun (WGS) entry which is preliminary data.</text>
</comment>
<dbReference type="InterPro" id="IPR020562">
    <property type="entry name" value="PRibGlycinamide_synth_N"/>
</dbReference>
<dbReference type="Gene3D" id="3.40.50.20">
    <property type="match status" value="1"/>
</dbReference>
<evidence type="ECO:0000259" key="1">
    <source>
        <dbReference type="Pfam" id="PF02844"/>
    </source>
</evidence>
<name>X0Z1B3_9ZZZZ</name>
<dbReference type="InterPro" id="IPR016185">
    <property type="entry name" value="PreATP-grasp_dom_sf"/>
</dbReference>
<dbReference type="SUPFAM" id="SSF52440">
    <property type="entry name" value="PreATP-grasp domain"/>
    <property type="match status" value="1"/>
</dbReference>
<gene>
    <name evidence="2" type="ORF">S01H1_81310</name>
</gene>
<dbReference type="EMBL" id="BARS01055007">
    <property type="protein sequence ID" value="GAG42426.1"/>
    <property type="molecule type" value="Genomic_DNA"/>
</dbReference>
<proteinExistence type="predicted"/>
<dbReference type="Pfam" id="PF02844">
    <property type="entry name" value="GARS_N"/>
    <property type="match status" value="1"/>
</dbReference>
<sequence>MKVMIVGGGGREHALGWTLAKSYEGRDFYFVPGNGGTITIGHNIEDLKDNSDIVKFAKGNGIDLT</sequence>
<feature type="non-terminal residue" evidence="2">
    <location>
        <position position="65"/>
    </location>
</feature>
<accession>X0Z1B3</accession>
<reference evidence="2" key="1">
    <citation type="journal article" date="2014" name="Front. Microbiol.">
        <title>High frequency of phylogenetically diverse reductive dehalogenase-homologous genes in deep subseafloor sedimentary metagenomes.</title>
        <authorList>
            <person name="Kawai M."/>
            <person name="Futagami T."/>
            <person name="Toyoda A."/>
            <person name="Takaki Y."/>
            <person name="Nishi S."/>
            <person name="Hori S."/>
            <person name="Arai W."/>
            <person name="Tsubouchi T."/>
            <person name="Morono Y."/>
            <person name="Uchiyama I."/>
            <person name="Ito T."/>
            <person name="Fujiyama A."/>
            <person name="Inagaki F."/>
            <person name="Takami H."/>
        </authorList>
    </citation>
    <scope>NUCLEOTIDE SEQUENCE</scope>
    <source>
        <strain evidence="2">Expedition CK06-06</strain>
    </source>
</reference>
<dbReference type="GO" id="GO:0004637">
    <property type="term" value="F:phosphoribosylamine-glycine ligase activity"/>
    <property type="evidence" value="ECO:0007669"/>
    <property type="project" value="InterPro"/>
</dbReference>
<feature type="domain" description="Phosphoribosylglycinamide synthetase N-terminal" evidence="1">
    <location>
        <begin position="1"/>
        <end position="65"/>
    </location>
</feature>
<dbReference type="AlphaFoldDB" id="X0Z1B3"/>
<protein>
    <recommendedName>
        <fullName evidence="1">Phosphoribosylglycinamide synthetase N-terminal domain-containing protein</fullName>
    </recommendedName>
</protein>
<dbReference type="InterPro" id="IPR000115">
    <property type="entry name" value="PRibGlycinamide_synth"/>
</dbReference>
<dbReference type="GO" id="GO:0009113">
    <property type="term" value="P:purine nucleobase biosynthetic process"/>
    <property type="evidence" value="ECO:0007669"/>
    <property type="project" value="InterPro"/>
</dbReference>